<dbReference type="Proteomes" id="UP000263900">
    <property type="component" value="Chromosome"/>
</dbReference>
<dbReference type="KEGG" id="pseg:D3H65_31625"/>
<sequence length="144" mass="16010">MEPQFSDEPLFELQVDYDAGNKFNEATRWAKFMSIICFICIGFGVIAIAFGSAALTMVFSTYWPGVETIGGMIIAVIVIVLIIFTYITILLYRFATLVKQGIETQNQGVFNEGLKNLKNYFLINGIFALLGIVFNAIGLLGKIF</sequence>
<protein>
    <recommendedName>
        <fullName evidence="4">DUF5362 domain-containing protein</fullName>
    </recommendedName>
</protein>
<dbReference type="EMBL" id="CP032157">
    <property type="protein sequence ID" value="AXY78271.1"/>
    <property type="molecule type" value="Genomic_DNA"/>
</dbReference>
<gene>
    <name evidence="2" type="ORF">D3H65_31625</name>
</gene>
<feature type="transmembrane region" description="Helical" evidence="1">
    <location>
        <begin position="32"/>
        <end position="63"/>
    </location>
</feature>
<evidence type="ECO:0000313" key="2">
    <source>
        <dbReference type="EMBL" id="AXY78271.1"/>
    </source>
</evidence>
<organism evidence="2 3">
    <name type="scientific">Paraflavitalea soli</name>
    <dbReference type="NCBI Taxonomy" id="2315862"/>
    <lineage>
        <taxon>Bacteria</taxon>
        <taxon>Pseudomonadati</taxon>
        <taxon>Bacteroidota</taxon>
        <taxon>Chitinophagia</taxon>
        <taxon>Chitinophagales</taxon>
        <taxon>Chitinophagaceae</taxon>
        <taxon>Paraflavitalea</taxon>
    </lineage>
</organism>
<evidence type="ECO:0000313" key="3">
    <source>
        <dbReference type="Proteomes" id="UP000263900"/>
    </source>
</evidence>
<name>A0A3B7N8W6_9BACT</name>
<evidence type="ECO:0000256" key="1">
    <source>
        <dbReference type="SAM" id="Phobius"/>
    </source>
</evidence>
<dbReference type="AlphaFoldDB" id="A0A3B7N8W6"/>
<feature type="transmembrane region" description="Helical" evidence="1">
    <location>
        <begin position="120"/>
        <end position="141"/>
    </location>
</feature>
<keyword evidence="1" id="KW-0812">Transmembrane</keyword>
<accession>A0A3B7N8W6</accession>
<keyword evidence="1" id="KW-1133">Transmembrane helix</keyword>
<reference evidence="2 3" key="1">
    <citation type="submission" date="2018-09" db="EMBL/GenBank/DDBJ databases">
        <title>Genome sequencing of strain 6GH32-13.</title>
        <authorList>
            <person name="Weon H.-Y."/>
            <person name="Heo J."/>
            <person name="Kwon S.-W."/>
        </authorList>
    </citation>
    <scope>NUCLEOTIDE SEQUENCE [LARGE SCALE GENOMIC DNA]</scope>
    <source>
        <strain evidence="2 3">5GH32-13</strain>
    </source>
</reference>
<dbReference type="OrthoDB" id="1121797at2"/>
<keyword evidence="1" id="KW-0472">Membrane</keyword>
<proteinExistence type="predicted"/>
<evidence type="ECO:0008006" key="4">
    <source>
        <dbReference type="Google" id="ProtNLM"/>
    </source>
</evidence>
<feature type="transmembrane region" description="Helical" evidence="1">
    <location>
        <begin position="69"/>
        <end position="92"/>
    </location>
</feature>
<keyword evidence="3" id="KW-1185">Reference proteome</keyword>